<dbReference type="Pfam" id="PF13579">
    <property type="entry name" value="Glyco_trans_4_4"/>
    <property type="match status" value="1"/>
</dbReference>
<proteinExistence type="predicted"/>
<accession>A0ABS8GCP5</accession>
<evidence type="ECO:0000313" key="3">
    <source>
        <dbReference type="EMBL" id="MCC2618335.1"/>
    </source>
</evidence>
<dbReference type="PANTHER" id="PTHR45947">
    <property type="entry name" value="SULFOQUINOVOSYL TRANSFERASE SQD2"/>
    <property type="match status" value="1"/>
</dbReference>
<reference evidence="3 4" key="1">
    <citation type="submission" date="2021-10" db="EMBL/GenBank/DDBJ databases">
        <title>Draft genome of Aestuariibacter halophilus JC2043.</title>
        <authorList>
            <person name="Emsley S.A."/>
            <person name="Pfannmuller K.M."/>
            <person name="Ushijima B."/>
            <person name="Saw J.H."/>
            <person name="Videau P."/>
        </authorList>
    </citation>
    <scope>NUCLEOTIDE SEQUENCE [LARGE SCALE GENOMIC DNA]</scope>
    <source>
        <strain evidence="3 4">JC2043</strain>
    </source>
</reference>
<keyword evidence="4" id="KW-1185">Reference proteome</keyword>
<evidence type="ECO:0000259" key="1">
    <source>
        <dbReference type="Pfam" id="PF00534"/>
    </source>
</evidence>
<sequence length="405" mass="44258">MRVLYFHQHFSTPDGATGTRSYEMARHMVSQGHHVTMVCGSYNVGQTGLNSPFIAGRREGIVDGIRVIEFDLAYANQQSLLSRAWQFIKFALRSIALALREPYDVLFATSTPLTAAIPGIVARWLRRKPFVFEVRDLWPELPKAMGVVSNPIVLSMLSALEWAGYRSSHTCIGLSPGIVDGIKGRARSSTPVHLIPNGCDLALFGTPAPAFDFGFGDDKFVACFTGAHGVANGLDILLDAAQQLKARGEERIVLLFIGEGREKTRLQQKAQAMGLDNCVFWDAMPKHRLVSVLQHADVGLMPLANVPAFYYGTSPNKFFDYIASGLPVLNNYPGWLADMINEHDCGVAVQPDDAAGIADGLQSLADDREACARMGKNGRQLAEQRFDRAALAEQFEQVLTGVASS</sequence>
<dbReference type="InterPro" id="IPR050194">
    <property type="entry name" value="Glycosyltransferase_grp1"/>
</dbReference>
<evidence type="ECO:0000259" key="2">
    <source>
        <dbReference type="Pfam" id="PF13579"/>
    </source>
</evidence>
<feature type="domain" description="Glycosyl transferase family 1" evidence="1">
    <location>
        <begin position="213"/>
        <end position="380"/>
    </location>
</feature>
<dbReference type="RefSeq" id="WP_229163145.1">
    <property type="nucleotide sequence ID" value="NZ_JAJEWP010000011.1"/>
</dbReference>
<comment type="caution">
    <text evidence="3">The sequence shown here is derived from an EMBL/GenBank/DDBJ whole genome shotgun (WGS) entry which is preliminary data.</text>
</comment>
<dbReference type="InterPro" id="IPR001296">
    <property type="entry name" value="Glyco_trans_1"/>
</dbReference>
<dbReference type="EMBL" id="JAJEWP010000011">
    <property type="protein sequence ID" value="MCC2618335.1"/>
    <property type="molecule type" value="Genomic_DNA"/>
</dbReference>
<dbReference type="InterPro" id="IPR028098">
    <property type="entry name" value="Glyco_trans_4-like_N"/>
</dbReference>
<dbReference type="PANTHER" id="PTHR45947:SF3">
    <property type="entry name" value="SULFOQUINOVOSYL TRANSFERASE SQD2"/>
    <property type="match status" value="1"/>
</dbReference>
<dbReference type="Proteomes" id="UP001520878">
    <property type="component" value="Unassembled WGS sequence"/>
</dbReference>
<feature type="domain" description="Glycosyltransferase subfamily 4-like N-terminal" evidence="2">
    <location>
        <begin position="16"/>
        <end position="198"/>
    </location>
</feature>
<evidence type="ECO:0000313" key="4">
    <source>
        <dbReference type="Proteomes" id="UP001520878"/>
    </source>
</evidence>
<dbReference type="CDD" id="cd03794">
    <property type="entry name" value="GT4_WbuB-like"/>
    <property type="match status" value="1"/>
</dbReference>
<organism evidence="3 4">
    <name type="scientific">Fluctibacter halophilus</name>
    <dbReference type="NCBI Taxonomy" id="226011"/>
    <lineage>
        <taxon>Bacteria</taxon>
        <taxon>Pseudomonadati</taxon>
        <taxon>Pseudomonadota</taxon>
        <taxon>Gammaproteobacteria</taxon>
        <taxon>Alteromonadales</taxon>
        <taxon>Alteromonadaceae</taxon>
        <taxon>Fluctibacter</taxon>
    </lineage>
</organism>
<gene>
    <name evidence="3" type="ORF">LJ739_18930</name>
</gene>
<protein>
    <submittedName>
        <fullName evidence="3">Glycosyltransferase family 4 protein</fullName>
    </submittedName>
</protein>
<dbReference type="Pfam" id="PF00534">
    <property type="entry name" value="Glycos_transf_1"/>
    <property type="match status" value="1"/>
</dbReference>
<dbReference type="SUPFAM" id="SSF53756">
    <property type="entry name" value="UDP-Glycosyltransferase/glycogen phosphorylase"/>
    <property type="match status" value="1"/>
</dbReference>
<dbReference type="Gene3D" id="3.40.50.2000">
    <property type="entry name" value="Glycogen Phosphorylase B"/>
    <property type="match status" value="2"/>
</dbReference>
<name>A0ABS8GCP5_9ALTE</name>